<dbReference type="GO" id="GO:0005737">
    <property type="term" value="C:cytoplasm"/>
    <property type="evidence" value="ECO:0007669"/>
    <property type="project" value="TreeGrafter"/>
</dbReference>
<dbReference type="GO" id="GO:0046872">
    <property type="term" value="F:metal ion binding"/>
    <property type="evidence" value="ECO:0007669"/>
    <property type="project" value="UniProtKB-KW"/>
</dbReference>
<dbReference type="InterPro" id="IPR049299">
    <property type="entry name" value="Thio2_N"/>
</dbReference>
<evidence type="ECO:0000313" key="9">
    <source>
        <dbReference type="EMBL" id="PVZ68434.1"/>
    </source>
</evidence>
<dbReference type="Pfam" id="PF21352">
    <property type="entry name" value="Zn_ribbon_Thio2"/>
    <property type="match status" value="1"/>
</dbReference>
<evidence type="ECO:0000256" key="5">
    <source>
        <dbReference type="ARBA" id="ARBA00023157"/>
    </source>
</evidence>
<dbReference type="NCBIfam" id="TIGR01068">
    <property type="entry name" value="thioredoxin"/>
    <property type="match status" value="1"/>
</dbReference>
<proteinExistence type="inferred from homology"/>
<dbReference type="PROSITE" id="PS00194">
    <property type="entry name" value="THIOREDOXIN_1"/>
    <property type="match status" value="1"/>
</dbReference>
<keyword evidence="3" id="KW-0479">Metal-binding</keyword>
<evidence type="ECO:0000259" key="8">
    <source>
        <dbReference type="PROSITE" id="PS51352"/>
    </source>
</evidence>
<dbReference type="PANTHER" id="PTHR45663">
    <property type="entry name" value="GEO12009P1"/>
    <property type="match status" value="1"/>
</dbReference>
<evidence type="ECO:0000256" key="7">
    <source>
        <dbReference type="NCBIfam" id="TIGR01068"/>
    </source>
</evidence>
<reference evidence="9 10" key="1">
    <citation type="submission" date="2018-04" db="EMBL/GenBank/DDBJ databases">
        <title>Thalassorhabdus spongiae gen. nov., sp. nov., isolated from a marine sponge in South-West Iceland.</title>
        <authorList>
            <person name="Knobloch S."/>
            <person name="Daussin A."/>
            <person name="Johannsson R."/>
            <person name="Marteinsson V.T."/>
        </authorList>
    </citation>
    <scope>NUCLEOTIDE SEQUENCE [LARGE SCALE GENOMIC DNA]</scope>
    <source>
        <strain evidence="9 10">Hp12</strain>
    </source>
</reference>
<dbReference type="PRINTS" id="PR00421">
    <property type="entry name" value="THIOREDOXIN"/>
</dbReference>
<dbReference type="CDD" id="cd02947">
    <property type="entry name" value="TRX_family"/>
    <property type="match status" value="1"/>
</dbReference>
<comment type="similarity">
    <text evidence="1">Belongs to the thioredoxin family.</text>
</comment>
<dbReference type="InterPro" id="IPR005746">
    <property type="entry name" value="Thioredoxin"/>
</dbReference>
<evidence type="ECO:0000256" key="3">
    <source>
        <dbReference type="ARBA" id="ARBA00022723"/>
    </source>
</evidence>
<sequence length="148" mass="16566">MTDIPSTAVQMVCQSCQALNRLPKARLEDQPVCGKCHEKLFQQKPVELNQSNFNRFISKNALPVVVDFWAPWCGPCKSMAPGYAQAAAELEPSVILAKLDTEQAQQLAAQYNIRSIPTLILFKEGKEIDRVSGALPKQQLINWIKKNQ</sequence>
<feature type="domain" description="Thioredoxin" evidence="8">
    <location>
        <begin position="16"/>
        <end position="148"/>
    </location>
</feature>
<dbReference type="InterPro" id="IPR036249">
    <property type="entry name" value="Thioredoxin-like_sf"/>
</dbReference>
<dbReference type="Gene3D" id="3.40.30.10">
    <property type="entry name" value="Glutaredoxin"/>
    <property type="match status" value="1"/>
</dbReference>
<accession>A0A2V1GTU3</accession>
<dbReference type="SUPFAM" id="SSF52833">
    <property type="entry name" value="Thioredoxin-like"/>
    <property type="match status" value="1"/>
</dbReference>
<dbReference type="FunFam" id="3.40.30.10:FF:000001">
    <property type="entry name" value="Thioredoxin"/>
    <property type="match status" value="1"/>
</dbReference>
<dbReference type="OrthoDB" id="9790390at2"/>
<dbReference type="Proteomes" id="UP000244906">
    <property type="component" value="Unassembled WGS sequence"/>
</dbReference>
<dbReference type="EMBL" id="QDDL01000005">
    <property type="protein sequence ID" value="PVZ68434.1"/>
    <property type="molecule type" value="Genomic_DNA"/>
</dbReference>
<comment type="caution">
    <text evidence="9">The sequence shown here is derived from an EMBL/GenBank/DDBJ whole genome shotgun (WGS) entry which is preliminary data.</text>
</comment>
<protein>
    <recommendedName>
        <fullName evidence="7">Thioredoxin</fullName>
    </recommendedName>
</protein>
<keyword evidence="10" id="KW-1185">Reference proteome</keyword>
<keyword evidence="4" id="KW-0249">Electron transport</keyword>
<dbReference type="PANTHER" id="PTHR45663:SF11">
    <property type="entry name" value="GEO12009P1"/>
    <property type="match status" value="1"/>
</dbReference>
<dbReference type="Gene3D" id="2.30.30.380">
    <property type="entry name" value="Zn-finger domain of Sec23/24"/>
    <property type="match status" value="1"/>
</dbReference>
<dbReference type="RefSeq" id="WP_116687762.1">
    <property type="nucleotide sequence ID" value="NZ_CAWNYD010000005.1"/>
</dbReference>
<dbReference type="InterPro" id="IPR013766">
    <property type="entry name" value="Thioredoxin_domain"/>
</dbReference>
<evidence type="ECO:0000313" key="10">
    <source>
        <dbReference type="Proteomes" id="UP000244906"/>
    </source>
</evidence>
<dbReference type="InterPro" id="IPR017937">
    <property type="entry name" value="Thioredoxin_CS"/>
</dbReference>
<evidence type="ECO:0000256" key="2">
    <source>
        <dbReference type="ARBA" id="ARBA00022448"/>
    </source>
</evidence>
<keyword evidence="2" id="KW-0813">Transport</keyword>
<evidence type="ECO:0000256" key="4">
    <source>
        <dbReference type="ARBA" id="ARBA00022982"/>
    </source>
</evidence>
<dbReference type="PROSITE" id="PS51352">
    <property type="entry name" value="THIOREDOXIN_2"/>
    <property type="match status" value="1"/>
</dbReference>
<dbReference type="NCBIfam" id="NF008229">
    <property type="entry name" value="PRK10996.1"/>
    <property type="match status" value="1"/>
</dbReference>
<evidence type="ECO:0000256" key="1">
    <source>
        <dbReference type="ARBA" id="ARBA00008987"/>
    </source>
</evidence>
<keyword evidence="5" id="KW-1015">Disulfide bond</keyword>
<gene>
    <name evidence="9" type="ORF">DC094_13120</name>
</gene>
<keyword evidence="6" id="KW-0676">Redox-active center</keyword>
<dbReference type="Pfam" id="PF00085">
    <property type="entry name" value="Thioredoxin"/>
    <property type="match status" value="1"/>
</dbReference>
<dbReference type="AlphaFoldDB" id="A0A2V1GTU3"/>
<evidence type="ECO:0000256" key="6">
    <source>
        <dbReference type="ARBA" id="ARBA00023284"/>
    </source>
</evidence>
<name>A0A2V1GTU3_9GAMM</name>
<dbReference type="GO" id="GO:0015035">
    <property type="term" value="F:protein-disulfide reductase activity"/>
    <property type="evidence" value="ECO:0007669"/>
    <property type="project" value="UniProtKB-UniRule"/>
</dbReference>
<organism evidence="9 10">
    <name type="scientific">Pelagibaculum spongiae</name>
    <dbReference type="NCBI Taxonomy" id="2080658"/>
    <lineage>
        <taxon>Bacteria</taxon>
        <taxon>Pseudomonadati</taxon>
        <taxon>Pseudomonadota</taxon>
        <taxon>Gammaproteobacteria</taxon>
        <taxon>Oceanospirillales</taxon>
        <taxon>Pelagibaculum</taxon>
    </lineage>
</organism>